<feature type="domain" description="PH" evidence="7">
    <location>
        <begin position="343"/>
        <end position="458"/>
    </location>
</feature>
<dbReference type="GO" id="GO:0005198">
    <property type="term" value="F:structural molecule activity"/>
    <property type="evidence" value="ECO:0007669"/>
    <property type="project" value="InterPro"/>
</dbReference>
<evidence type="ECO:0000259" key="7">
    <source>
        <dbReference type="PROSITE" id="PS50003"/>
    </source>
</evidence>
<keyword evidence="4" id="KW-0677">Repeat</keyword>
<gene>
    <name evidence="8" type="ORF">RN001_009690</name>
</gene>
<dbReference type="Proteomes" id="UP001353858">
    <property type="component" value="Unassembled WGS sequence"/>
</dbReference>
<dbReference type="Pfam" id="PF23012">
    <property type="entry name" value="Syntrophin_4th"/>
    <property type="match status" value="1"/>
</dbReference>
<keyword evidence="9" id="KW-1185">Reference proteome</keyword>
<evidence type="ECO:0000256" key="5">
    <source>
        <dbReference type="ARBA" id="ARBA00023136"/>
    </source>
</evidence>
<evidence type="ECO:0000256" key="1">
    <source>
        <dbReference type="ARBA" id="ARBA00004170"/>
    </source>
</evidence>
<feature type="compositionally biased region" description="Polar residues" evidence="6">
    <location>
        <begin position="187"/>
        <end position="198"/>
    </location>
</feature>
<dbReference type="PANTHER" id="PTHR10554:SF12">
    <property type="entry name" value="IP02644P"/>
    <property type="match status" value="1"/>
</dbReference>
<dbReference type="AlphaFoldDB" id="A0AAN7SFR5"/>
<dbReference type="InterPro" id="IPR015482">
    <property type="entry name" value="Syntrophin"/>
</dbReference>
<dbReference type="Gene3D" id="2.30.29.30">
    <property type="entry name" value="Pleckstrin-homology domain (PH domain)/Phosphotyrosine-binding domain (PTB)"/>
    <property type="match status" value="1"/>
</dbReference>
<accession>A0AAN7SFR5</accession>
<dbReference type="CDD" id="cd01258">
    <property type="entry name" value="PHsplit_syntrophin"/>
    <property type="match status" value="1"/>
</dbReference>
<comment type="subcellular location">
    <subcellularLocation>
        <location evidence="2">Cytoplasm</location>
    </subcellularLocation>
    <subcellularLocation>
        <location evidence="1">Membrane</location>
        <topology evidence="1">Peripheral membrane protein</topology>
    </subcellularLocation>
</comment>
<feature type="region of interest" description="Disordered" evidence="6">
    <location>
        <begin position="167"/>
        <end position="198"/>
    </location>
</feature>
<dbReference type="GO" id="GO:0005737">
    <property type="term" value="C:cytoplasm"/>
    <property type="evidence" value="ECO:0007669"/>
    <property type="project" value="UniProtKB-SubCell"/>
</dbReference>
<dbReference type="SMART" id="SM00233">
    <property type="entry name" value="PH"/>
    <property type="match status" value="2"/>
</dbReference>
<dbReference type="EMBL" id="JARPUR010000004">
    <property type="protein sequence ID" value="KAK4877184.1"/>
    <property type="molecule type" value="Genomic_DNA"/>
</dbReference>
<dbReference type="InterPro" id="IPR011993">
    <property type="entry name" value="PH-like_dom_sf"/>
</dbReference>
<dbReference type="InterPro" id="IPR055108">
    <property type="entry name" value="Syntrophin_4th"/>
</dbReference>
<dbReference type="InterPro" id="IPR041428">
    <property type="entry name" value="PHsplit_syntrophin"/>
</dbReference>
<evidence type="ECO:0000313" key="9">
    <source>
        <dbReference type="Proteomes" id="UP001353858"/>
    </source>
</evidence>
<dbReference type="InterPro" id="IPR001849">
    <property type="entry name" value="PH_domain"/>
</dbReference>
<dbReference type="PROSITE" id="PS50003">
    <property type="entry name" value="PH_DOMAIN"/>
    <property type="match status" value="1"/>
</dbReference>
<dbReference type="GO" id="GO:0016010">
    <property type="term" value="C:dystrophin-associated glycoprotein complex"/>
    <property type="evidence" value="ECO:0007669"/>
    <property type="project" value="TreeGrafter"/>
</dbReference>
<evidence type="ECO:0000256" key="4">
    <source>
        <dbReference type="ARBA" id="ARBA00022737"/>
    </source>
</evidence>
<evidence type="ECO:0000256" key="3">
    <source>
        <dbReference type="ARBA" id="ARBA00022490"/>
    </source>
</evidence>
<sequence>MFISRKDLIGIMRRSEAKGFKQQFKFMVEELKKRTNCDESNDINFSSRIDITTQSRTTFSRHIEEVLAAIVNFQLWSKLRDQVIQFIRLVLEIGPFAELREKECGIAGNATNDTCELDHLLMSTEEVDKVTNIPKSVEFSPHQSKVTEVPDEQPIIKVQFPNNITRGPGRPRLLRTGSRGRPRKLFQSRSSVSQNTEETQIDEVERDVDDDVFVNVAEVSVQDALKIKYLREVTPYFRKASIISEVGWELQRGFLSGAPPAVRSPQRADTRYLPLQLCHLARGFKYPDPEGRTLELHSPDAVHSCVLRATDPAEAAAWFNTLHSALAVLTTAALHEAARAIPDLRHIGWLLRRPRFENNLSSSDSSEELDRWNSIFAAVTDSELRLYESAPWSGEAWRAPAEAYALIATRLVGSGRRAELPEFSIRCATAEGVITHRLRAETHRDLAAWAKALVNGSHASAVTQRELVCRCAWKGRPAQLVIHYENGFTLLEAGTGCRTLWRYPFDKLKNSSDDGQRLLYLDFGDENTIELDLDGNPKPIVFILHNFLSAKIHRLGLYA</sequence>
<proteinExistence type="predicted"/>
<keyword evidence="3" id="KW-0963">Cytoplasm</keyword>
<evidence type="ECO:0000256" key="2">
    <source>
        <dbReference type="ARBA" id="ARBA00004496"/>
    </source>
</evidence>
<dbReference type="SUPFAM" id="SSF50729">
    <property type="entry name" value="PH domain-like"/>
    <property type="match status" value="1"/>
</dbReference>
<dbReference type="Pfam" id="PF18012">
    <property type="entry name" value="PH_17"/>
    <property type="match status" value="1"/>
</dbReference>
<comment type="caution">
    <text evidence="8">The sequence shown here is derived from an EMBL/GenBank/DDBJ whole genome shotgun (WGS) entry which is preliminary data.</text>
</comment>
<evidence type="ECO:0000313" key="8">
    <source>
        <dbReference type="EMBL" id="KAK4877184.1"/>
    </source>
</evidence>
<evidence type="ECO:0000256" key="6">
    <source>
        <dbReference type="SAM" id="MobiDB-lite"/>
    </source>
</evidence>
<reference evidence="9" key="1">
    <citation type="submission" date="2023-01" db="EMBL/GenBank/DDBJ databases">
        <title>Key to firefly adult light organ development and bioluminescence: homeobox transcription factors regulate luciferase expression and transportation to peroxisome.</title>
        <authorList>
            <person name="Fu X."/>
        </authorList>
    </citation>
    <scope>NUCLEOTIDE SEQUENCE [LARGE SCALE GENOMIC DNA]</scope>
</reference>
<organism evidence="8 9">
    <name type="scientific">Aquatica leii</name>
    <dbReference type="NCBI Taxonomy" id="1421715"/>
    <lineage>
        <taxon>Eukaryota</taxon>
        <taxon>Metazoa</taxon>
        <taxon>Ecdysozoa</taxon>
        <taxon>Arthropoda</taxon>
        <taxon>Hexapoda</taxon>
        <taxon>Insecta</taxon>
        <taxon>Pterygota</taxon>
        <taxon>Neoptera</taxon>
        <taxon>Endopterygota</taxon>
        <taxon>Coleoptera</taxon>
        <taxon>Polyphaga</taxon>
        <taxon>Elateriformia</taxon>
        <taxon>Elateroidea</taxon>
        <taxon>Lampyridae</taxon>
        <taxon>Luciolinae</taxon>
        <taxon>Aquatica</taxon>
    </lineage>
</organism>
<protein>
    <recommendedName>
        <fullName evidence="7">PH domain-containing protein</fullName>
    </recommendedName>
</protein>
<keyword evidence="5" id="KW-0472">Membrane</keyword>
<dbReference type="PANTHER" id="PTHR10554">
    <property type="entry name" value="SYNTROPHIN"/>
    <property type="match status" value="1"/>
</dbReference>
<name>A0AAN7SFR5_9COLE</name>
<feature type="compositionally biased region" description="Low complexity" evidence="6">
    <location>
        <begin position="167"/>
        <end position="177"/>
    </location>
</feature>